<evidence type="ECO:0000313" key="2">
    <source>
        <dbReference type="EMBL" id="MER6977077.1"/>
    </source>
</evidence>
<proteinExistence type="predicted"/>
<dbReference type="RefSeq" id="WP_341868698.1">
    <property type="nucleotide sequence ID" value="NZ_MUBM01000168.1"/>
</dbReference>
<evidence type="ECO:0000259" key="1">
    <source>
        <dbReference type="Pfam" id="PF07702"/>
    </source>
</evidence>
<dbReference type="InterPro" id="IPR028978">
    <property type="entry name" value="Chorismate_lyase_/UTRA_dom_sf"/>
</dbReference>
<name>A0ABV1W090_9ACTN</name>
<organism evidence="2 3">
    <name type="scientific">Streptomyces carpinensis</name>
    <dbReference type="NCBI Taxonomy" id="66369"/>
    <lineage>
        <taxon>Bacteria</taxon>
        <taxon>Bacillati</taxon>
        <taxon>Actinomycetota</taxon>
        <taxon>Actinomycetes</taxon>
        <taxon>Kitasatosporales</taxon>
        <taxon>Streptomycetaceae</taxon>
        <taxon>Streptomyces</taxon>
    </lineage>
</organism>
<comment type="caution">
    <text evidence="2">The sequence shown here is derived from an EMBL/GenBank/DDBJ whole genome shotgun (WGS) entry which is preliminary data.</text>
</comment>
<protein>
    <submittedName>
        <fullName evidence="2">UTRA domain-containing protein</fullName>
    </submittedName>
</protein>
<dbReference type="EMBL" id="JBEPCU010000090">
    <property type="protein sequence ID" value="MER6977077.1"/>
    <property type="molecule type" value="Genomic_DNA"/>
</dbReference>
<dbReference type="Gene3D" id="3.40.1410.10">
    <property type="entry name" value="Chorismate lyase-like"/>
    <property type="match status" value="1"/>
</dbReference>
<evidence type="ECO:0000313" key="3">
    <source>
        <dbReference type="Proteomes" id="UP001458415"/>
    </source>
</evidence>
<dbReference type="InterPro" id="IPR011663">
    <property type="entry name" value="UTRA"/>
</dbReference>
<reference evidence="2 3" key="1">
    <citation type="submission" date="2024-06" db="EMBL/GenBank/DDBJ databases">
        <title>The Natural Products Discovery Center: Release of the First 8490 Sequenced Strains for Exploring Actinobacteria Biosynthetic Diversity.</title>
        <authorList>
            <person name="Kalkreuter E."/>
            <person name="Kautsar S.A."/>
            <person name="Yang D."/>
            <person name="Bader C.D."/>
            <person name="Teijaro C.N."/>
            <person name="Fluegel L."/>
            <person name="Davis C.M."/>
            <person name="Simpson J.R."/>
            <person name="Lauterbach L."/>
            <person name="Steele A.D."/>
            <person name="Gui C."/>
            <person name="Meng S."/>
            <person name="Li G."/>
            <person name="Viehrig K."/>
            <person name="Ye F."/>
            <person name="Su P."/>
            <person name="Kiefer A.F."/>
            <person name="Nichols A."/>
            <person name="Cepeda A.J."/>
            <person name="Yan W."/>
            <person name="Fan B."/>
            <person name="Jiang Y."/>
            <person name="Adhikari A."/>
            <person name="Zheng C.-J."/>
            <person name="Schuster L."/>
            <person name="Cowan T.M."/>
            <person name="Smanski M.J."/>
            <person name="Chevrette M.G."/>
            <person name="De Carvalho L.P.S."/>
            <person name="Shen B."/>
        </authorList>
    </citation>
    <scope>NUCLEOTIDE SEQUENCE [LARGE SCALE GENOMIC DNA]</scope>
    <source>
        <strain evidence="2 3">NPDC000634</strain>
    </source>
</reference>
<sequence>MAGIVQTPVTQAEARKLGIPVGSAVFLLDKTSVSTDGDVVEYSHVVLAGERTEVRYSVPLERWAW</sequence>
<feature type="domain" description="UbiC transcription regulator-associated" evidence="1">
    <location>
        <begin position="8"/>
        <end position="52"/>
    </location>
</feature>
<dbReference type="Proteomes" id="UP001458415">
    <property type="component" value="Unassembled WGS sequence"/>
</dbReference>
<dbReference type="Pfam" id="PF07702">
    <property type="entry name" value="UTRA"/>
    <property type="match status" value="1"/>
</dbReference>
<gene>
    <name evidence="2" type="ORF">ABT317_08585</name>
</gene>
<accession>A0ABV1W090</accession>
<keyword evidence="3" id="KW-1185">Reference proteome</keyword>
<dbReference type="SUPFAM" id="SSF64288">
    <property type="entry name" value="Chorismate lyase-like"/>
    <property type="match status" value="1"/>
</dbReference>